<dbReference type="GeneID" id="10394710"/>
<dbReference type="KEGG" id="ave:Arcve_1586"/>
<dbReference type="EMBL" id="CP002588">
    <property type="protein sequence ID" value="AEA47586.1"/>
    <property type="molecule type" value="Genomic_DNA"/>
</dbReference>
<dbReference type="OrthoDB" id="60296at2157"/>
<proteinExistence type="predicted"/>
<dbReference type="Proteomes" id="UP000008136">
    <property type="component" value="Chromosome"/>
</dbReference>
<evidence type="ECO:0000259" key="1">
    <source>
        <dbReference type="PROSITE" id="PS51671"/>
    </source>
</evidence>
<dbReference type="SUPFAM" id="SSF55021">
    <property type="entry name" value="ACT-like"/>
    <property type="match status" value="1"/>
</dbReference>
<dbReference type="STRING" id="693661.Arcve_1586"/>
<dbReference type="InterPro" id="IPR002912">
    <property type="entry name" value="ACT_dom"/>
</dbReference>
<dbReference type="AlphaFoldDB" id="F2KPQ8"/>
<dbReference type="PROSITE" id="PS51671">
    <property type="entry name" value="ACT"/>
    <property type="match status" value="1"/>
</dbReference>
<gene>
    <name evidence="2" type="ordered locus">Arcve_1586</name>
</gene>
<reference evidence="2 3" key="1">
    <citation type="submission" date="2011-03" db="EMBL/GenBank/DDBJ databases">
        <title>The complete genome of Archaeoglobus veneficus SNP6.</title>
        <authorList>
            <consortium name="US DOE Joint Genome Institute (JGI-PGF)"/>
            <person name="Lucas S."/>
            <person name="Copeland A."/>
            <person name="Lapidus A."/>
            <person name="Bruce D."/>
            <person name="Goodwin L."/>
            <person name="Pitluck S."/>
            <person name="Kyrpides N."/>
            <person name="Mavromatis K."/>
            <person name="Pagani I."/>
            <person name="Ivanova N."/>
            <person name="Mikhailova N."/>
            <person name="Lu M."/>
            <person name="Detter J.C."/>
            <person name="Tapia R."/>
            <person name="Han C."/>
            <person name="Land M."/>
            <person name="Hauser L."/>
            <person name="Markowitz V."/>
            <person name="Cheng J.-F."/>
            <person name="Hugenholtz P."/>
            <person name="Woyke T."/>
            <person name="Wu D."/>
            <person name="Spring S."/>
            <person name="Brambilla E."/>
            <person name="Klenk H.-P."/>
            <person name="Eisen J.A."/>
        </authorList>
    </citation>
    <scope>NUCLEOTIDE SEQUENCE [LARGE SCALE GENOMIC DNA]</scope>
    <source>
        <strain>SNP6</strain>
    </source>
</reference>
<dbReference type="InterPro" id="IPR045865">
    <property type="entry name" value="ACT-like_dom_sf"/>
</dbReference>
<accession>F2KPQ8</accession>
<dbReference type="Pfam" id="PF01842">
    <property type="entry name" value="ACT"/>
    <property type="match status" value="1"/>
</dbReference>
<evidence type="ECO:0000313" key="3">
    <source>
        <dbReference type="Proteomes" id="UP000008136"/>
    </source>
</evidence>
<organism evidence="2 3">
    <name type="scientific">Archaeoglobus veneficus (strain DSM 11195 / SNP6)</name>
    <dbReference type="NCBI Taxonomy" id="693661"/>
    <lineage>
        <taxon>Archaea</taxon>
        <taxon>Methanobacteriati</taxon>
        <taxon>Methanobacteriota</taxon>
        <taxon>Archaeoglobi</taxon>
        <taxon>Archaeoglobales</taxon>
        <taxon>Archaeoglobaceae</taxon>
        <taxon>Archaeoglobus</taxon>
    </lineage>
</organism>
<dbReference type="CDD" id="cd04886">
    <property type="entry name" value="ACT_ThrD-II-like"/>
    <property type="match status" value="1"/>
</dbReference>
<dbReference type="eggNOG" id="arCOG04396">
    <property type="taxonomic scope" value="Archaea"/>
</dbReference>
<dbReference type="HOGENOM" id="CLU_094842_1_0_2"/>
<evidence type="ECO:0000313" key="2">
    <source>
        <dbReference type="EMBL" id="AEA47586.1"/>
    </source>
</evidence>
<protein>
    <submittedName>
        <fullName evidence="2">Amino acid-binding ACT domain protein</fullName>
    </submittedName>
</protein>
<dbReference type="Gene3D" id="3.30.70.260">
    <property type="match status" value="1"/>
</dbReference>
<keyword evidence="3" id="KW-1185">Reference proteome</keyword>
<sequence>MAIISIVVELKDQPGQLLKVIEPISKLGGNILSIIHQRDKRTPLGRIPVEVSLQIDEKKVEELIESIKGHGIIVRSYNEVRLLATTSILLVGHIIHTDLGDTINSIDKTGYAEVVEMHISMPHLNEPSTAMVTISATGKEKLREAINLLREVCNKKNILMIEPLNEEST</sequence>
<feature type="domain" description="ACT" evidence="1">
    <location>
        <begin position="5"/>
        <end position="82"/>
    </location>
</feature>
<name>F2KPQ8_ARCVS</name>
<dbReference type="InterPro" id="IPR044561">
    <property type="entry name" value="ACT_ThrD-II-like"/>
</dbReference>
<dbReference type="RefSeq" id="WP_013684243.1">
    <property type="nucleotide sequence ID" value="NC_015320.1"/>
</dbReference>